<dbReference type="InterPro" id="IPR047960">
    <property type="entry name" value="Transpos_IS1380"/>
</dbReference>
<comment type="caution">
    <text evidence="2">The sequence shown here is derived from an EMBL/GenBank/DDBJ whole genome shotgun (WGS) entry which is preliminary data.</text>
</comment>
<dbReference type="NCBIfam" id="NF033539">
    <property type="entry name" value="transpos_IS1380"/>
    <property type="match status" value="1"/>
</dbReference>
<proteinExistence type="predicted"/>
<accession>A0ABP8PCS3</accession>
<protein>
    <submittedName>
        <fullName evidence="2">IS1380 family transposase</fullName>
    </submittedName>
</protein>
<evidence type="ECO:0000259" key="1">
    <source>
        <dbReference type="Pfam" id="PF13701"/>
    </source>
</evidence>
<dbReference type="Pfam" id="PF13701">
    <property type="entry name" value="DDE_Tnp_1_4"/>
    <property type="match status" value="1"/>
</dbReference>
<dbReference type="InterPro" id="IPR025668">
    <property type="entry name" value="Tnp_DDE_dom"/>
</dbReference>
<name>A0ABP8PCS3_9MICO</name>
<evidence type="ECO:0000313" key="3">
    <source>
        <dbReference type="Proteomes" id="UP001500731"/>
    </source>
</evidence>
<keyword evidence="3" id="KW-1185">Reference proteome</keyword>
<dbReference type="EMBL" id="BAABGP010000010">
    <property type="protein sequence ID" value="GAA4484122.1"/>
    <property type="molecule type" value="Genomic_DNA"/>
</dbReference>
<reference evidence="3" key="1">
    <citation type="journal article" date="2019" name="Int. J. Syst. Evol. Microbiol.">
        <title>The Global Catalogue of Microorganisms (GCM) 10K type strain sequencing project: providing services to taxonomists for standard genome sequencing and annotation.</title>
        <authorList>
            <consortium name="The Broad Institute Genomics Platform"/>
            <consortium name="The Broad Institute Genome Sequencing Center for Infectious Disease"/>
            <person name="Wu L."/>
            <person name="Ma J."/>
        </authorList>
    </citation>
    <scope>NUCLEOTIDE SEQUENCE [LARGE SCALE GENOMIC DNA]</scope>
    <source>
        <strain evidence="3">JCM 17839</strain>
    </source>
</reference>
<sequence length="464" mass="50061">MKNTGAYPRVDVDTADVPAVGHAGGVLLTETIRATGLDRALSGALGPWRKPLATHDPGKVILDLAVTLALGGDALSDIATVRAEPGVYGLVASDATVSRTITALAADADRVLAAIDTARQAARETAWALAGMHAPDTDRSPESPLVIDLDATLLTAHSEKEQAAATFKRGFGFHPLIAFADHGPAGSGEMLAVKLRPGNAGSNTAADHIAVTCAALAQLPSGNPRPGKSILIRTDGAGGTKEFLSWLTKRRLSYSVGYTLPFHTPELYKLITDHKAWEAALDADGDVRDGAAVAELTGLLDMTGWPDGMRVIVRRERPHPGAQLRFGDVDGYRLTAFATNSKRGQLQQLELRHRRRARCEDRIRNAKDQGLRNLPLHGFDQNRIWTQIVALASEITAWAGLLAHPEHEARRWEPKRLRHRLFTIPAAIARHGRRTILHLSNRSHWATIALTAISRLRTLPAPSG</sequence>
<evidence type="ECO:0000313" key="2">
    <source>
        <dbReference type="EMBL" id="GAA4484122.1"/>
    </source>
</evidence>
<dbReference type="RefSeq" id="WP_345186026.1">
    <property type="nucleotide sequence ID" value="NZ_BAABGP010000010.1"/>
</dbReference>
<feature type="domain" description="Transposase DDE" evidence="1">
    <location>
        <begin position="7"/>
        <end position="460"/>
    </location>
</feature>
<dbReference type="Proteomes" id="UP001500731">
    <property type="component" value="Unassembled WGS sequence"/>
</dbReference>
<organism evidence="2 3">
    <name type="scientific">Microbacterium panaciterrae</name>
    <dbReference type="NCBI Taxonomy" id="985759"/>
    <lineage>
        <taxon>Bacteria</taxon>
        <taxon>Bacillati</taxon>
        <taxon>Actinomycetota</taxon>
        <taxon>Actinomycetes</taxon>
        <taxon>Micrococcales</taxon>
        <taxon>Microbacteriaceae</taxon>
        <taxon>Microbacterium</taxon>
    </lineage>
</organism>
<gene>
    <name evidence="2" type="ORF">GCM10023171_16630</name>
</gene>